<organism evidence="1 2">
    <name type="scientific">Chryseobacterium geocarposphaerae</name>
    <dbReference type="NCBI Taxonomy" id="1416776"/>
    <lineage>
        <taxon>Bacteria</taxon>
        <taxon>Pseudomonadati</taxon>
        <taxon>Bacteroidota</taxon>
        <taxon>Flavobacteriia</taxon>
        <taxon>Flavobacteriales</taxon>
        <taxon>Weeksellaceae</taxon>
        <taxon>Chryseobacterium group</taxon>
        <taxon>Chryseobacterium</taxon>
    </lineage>
</organism>
<keyword evidence="2" id="KW-1185">Reference proteome</keyword>
<dbReference type="EMBL" id="JAVDQS010000001">
    <property type="protein sequence ID" value="MDR6403115.1"/>
    <property type="molecule type" value="Genomic_DNA"/>
</dbReference>
<name>A0ABU1L913_9FLAO</name>
<comment type="caution">
    <text evidence="1">The sequence shown here is derived from an EMBL/GenBank/DDBJ whole genome shotgun (WGS) entry which is preliminary data.</text>
</comment>
<accession>A0ABU1L913</accession>
<proteinExistence type="predicted"/>
<dbReference type="Proteomes" id="UP001184853">
    <property type="component" value="Unassembled WGS sequence"/>
</dbReference>
<evidence type="ECO:0000313" key="1">
    <source>
        <dbReference type="EMBL" id="MDR6403115.1"/>
    </source>
</evidence>
<evidence type="ECO:0000313" key="2">
    <source>
        <dbReference type="Proteomes" id="UP001184853"/>
    </source>
</evidence>
<sequence>MFELFFTFTKPLNNKYSKHEKNSIIYCNNYFSFSVPT</sequence>
<gene>
    <name evidence="1" type="ORF">J2781_000019</name>
</gene>
<protein>
    <submittedName>
        <fullName evidence="1">Uncharacterized protein</fullName>
    </submittedName>
</protein>
<reference evidence="1 2" key="1">
    <citation type="submission" date="2023-07" db="EMBL/GenBank/DDBJ databases">
        <title>Sorghum-associated microbial communities from plants grown in Nebraska, USA.</title>
        <authorList>
            <person name="Schachtman D."/>
        </authorList>
    </citation>
    <scope>NUCLEOTIDE SEQUENCE [LARGE SCALE GENOMIC DNA]</scope>
    <source>
        <strain evidence="1 2">DS1709</strain>
    </source>
</reference>